<dbReference type="AlphaFoldDB" id="B0SRV1"/>
<evidence type="ECO:0000256" key="5">
    <source>
        <dbReference type="SAM" id="Phobius"/>
    </source>
</evidence>
<keyword evidence="5" id="KW-0812">Transmembrane</keyword>
<keyword evidence="4" id="KW-0862">Zinc</keyword>
<dbReference type="Gene3D" id="3.60.15.10">
    <property type="entry name" value="Ribonuclease Z/Hydroxyacylglutathione hydrolase-like"/>
    <property type="match status" value="1"/>
</dbReference>
<gene>
    <name evidence="7" type="ordered locus">LEPBI_I3425</name>
</gene>
<keyword evidence="5" id="KW-0472">Membrane</keyword>
<dbReference type="RefSeq" id="WP_012390342.1">
    <property type="nucleotide sequence ID" value="NC_010602.1"/>
</dbReference>
<evidence type="ECO:0000313" key="8">
    <source>
        <dbReference type="Proteomes" id="UP000001847"/>
    </source>
</evidence>
<dbReference type="InterPro" id="IPR001279">
    <property type="entry name" value="Metallo-B-lactamas"/>
</dbReference>
<organism evidence="7 8">
    <name type="scientific">Leptospira biflexa serovar Patoc (strain Patoc 1 / ATCC 23582 / Paris)</name>
    <dbReference type="NCBI Taxonomy" id="456481"/>
    <lineage>
        <taxon>Bacteria</taxon>
        <taxon>Pseudomonadati</taxon>
        <taxon>Spirochaetota</taxon>
        <taxon>Spirochaetia</taxon>
        <taxon>Leptospirales</taxon>
        <taxon>Leptospiraceae</taxon>
        <taxon>Leptospira</taxon>
    </lineage>
</organism>
<name>B0SRV1_LEPBP</name>
<dbReference type="SUPFAM" id="SSF56281">
    <property type="entry name" value="Metallo-hydrolase/oxidoreductase"/>
    <property type="match status" value="1"/>
</dbReference>
<accession>B0SRV1</accession>
<dbReference type="GO" id="GO:0016787">
    <property type="term" value="F:hydrolase activity"/>
    <property type="evidence" value="ECO:0007669"/>
    <property type="project" value="UniProtKB-KW"/>
</dbReference>
<dbReference type="BioCyc" id="LBIF456481:LEPBI_RS16780-MONOMER"/>
<feature type="transmembrane region" description="Helical" evidence="5">
    <location>
        <begin position="9"/>
        <end position="28"/>
    </location>
</feature>
<dbReference type="HOGENOM" id="CLU_071024_0_0_12"/>
<dbReference type="STRING" id="456481.LEPBI_I3425"/>
<evidence type="ECO:0000256" key="4">
    <source>
        <dbReference type="ARBA" id="ARBA00022833"/>
    </source>
</evidence>
<sequence>MKSISKKKIFALLTSTFIFGFILYFLGYPNQSVKLNPSNIDHMIPKPKEKSNLVFSIVKTGEAKTLEAFVIEGGSVSKLVTVAHSAFYIQHPKGNFLFDTGLGTKIKEQFEVFPLYLKILMEYKLIQTAKEQLESNGVDSKSIQDVFFSHLHWDHASGLKDFPNAKIHSVKEELNHPDIALGYIPSQFDGDSVKWNHLTFSNQPYGPYANHLDWFGDGTVVFVPMKGHSEGSVGLFLHTENGEVYFLTGDIVWRKEGFLELKHKPRGARWIVDYDVVKLGEEIVRVHGLMNQNPKLVVIPAHDHDTQNPLGFYPKVIGGKNLVTMQSFGKTSSHKKE</sequence>
<dbReference type="CDD" id="cd07730">
    <property type="entry name" value="metallo-hydrolase-like_MBL-fold"/>
    <property type="match status" value="1"/>
</dbReference>
<dbReference type="KEGG" id="lbi:LEPBI_I3425"/>
<proteinExistence type="inferred from homology"/>
<evidence type="ECO:0000256" key="2">
    <source>
        <dbReference type="ARBA" id="ARBA00022723"/>
    </source>
</evidence>
<reference evidence="7 8" key="1">
    <citation type="journal article" date="2008" name="PLoS ONE">
        <title>Genome sequence of the saprophyte Leptospira biflexa provides insights into the evolution of Leptospira and the pathogenesis of leptospirosis.</title>
        <authorList>
            <person name="Picardeau M."/>
            <person name="Bulach D.M."/>
            <person name="Bouchier C."/>
            <person name="Zuerner R.L."/>
            <person name="Zidane N."/>
            <person name="Wilson P.J."/>
            <person name="Creno S."/>
            <person name="Kuczek E.S."/>
            <person name="Bommezzadri S."/>
            <person name="Davis J.C."/>
            <person name="McGrath A."/>
            <person name="Johnson M.J."/>
            <person name="Boursaux-Eude C."/>
            <person name="Seemann T."/>
            <person name="Rouy Z."/>
            <person name="Coppel R.L."/>
            <person name="Rood J.I."/>
            <person name="Lajus A."/>
            <person name="Davies J.K."/>
            <person name="Medigue C."/>
            <person name="Adler B."/>
        </authorList>
    </citation>
    <scope>NUCLEOTIDE SEQUENCE [LARGE SCALE GENOMIC DNA]</scope>
    <source>
        <strain evidence="8">Patoc 1 / ATCC 23582 / Paris</strain>
    </source>
</reference>
<dbReference type="InterPro" id="IPR036866">
    <property type="entry name" value="RibonucZ/Hydroxyglut_hydro"/>
</dbReference>
<evidence type="ECO:0000256" key="1">
    <source>
        <dbReference type="ARBA" id="ARBA00007749"/>
    </source>
</evidence>
<dbReference type="PANTHER" id="PTHR42978">
    <property type="entry name" value="QUORUM-QUENCHING LACTONASE YTNP-RELATED-RELATED"/>
    <property type="match status" value="1"/>
</dbReference>
<dbReference type="InterPro" id="IPR051013">
    <property type="entry name" value="MBL_superfamily_lactonases"/>
</dbReference>
<dbReference type="Proteomes" id="UP000001847">
    <property type="component" value="Chromosome I"/>
</dbReference>
<evidence type="ECO:0000259" key="6">
    <source>
        <dbReference type="SMART" id="SM00849"/>
    </source>
</evidence>
<dbReference type="EMBL" id="CP000786">
    <property type="protein sequence ID" value="ABZ99486.1"/>
    <property type="molecule type" value="Genomic_DNA"/>
</dbReference>
<dbReference type="SMART" id="SM00849">
    <property type="entry name" value="Lactamase_B"/>
    <property type="match status" value="1"/>
</dbReference>
<feature type="domain" description="Metallo-beta-lactamase" evidence="6">
    <location>
        <begin position="83"/>
        <end position="302"/>
    </location>
</feature>
<dbReference type="Pfam" id="PF00753">
    <property type="entry name" value="Lactamase_B"/>
    <property type="match status" value="1"/>
</dbReference>
<keyword evidence="5" id="KW-1133">Transmembrane helix</keyword>
<keyword evidence="3" id="KW-0378">Hydrolase</keyword>
<evidence type="ECO:0000256" key="3">
    <source>
        <dbReference type="ARBA" id="ARBA00022801"/>
    </source>
</evidence>
<dbReference type="GO" id="GO:0046872">
    <property type="term" value="F:metal ion binding"/>
    <property type="evidence" value="ECO:0007669"/>
    <property type="project" value="UniProtKB-KW"/>
</dbReference>
<keyword evidence="8" id="KW-1185">Reference proteome</keyword>
<evidence type="ECO:0000313" key="7">
    <source>
        <dbReference type="EMBL" id="ABZ99486.1"/>
    </source>
</evidence>
<protein>
    <recommendedName>
        <fullName evidence="6">Metallo-beta-lactamase domain-containing protein</fullName>
    </recommendedName>
</protein>
<dbReference type="PANTHER" id="PTHR42978:SF3">
    <property type="entry name" value="BLR3078 PROTEIN"/>
    <property type="match status" value="1"/>
</dbReference>
<keyword evidence="2" id="KW-0479">Metal-binding</keyword>
<comment type="similarity">
    <text evidence="1">Belongs to the metallo-beta-lactamase superfamily.</text>
</comment>
<dbReference type="OrthoDB" id="333278at2"/>